<accession>A0A084T1W3</accession>
<dbReference type="Gene3D" id="3.10.129.10">
    <property type="entry name" value="Hotdog Thioesterase"/>
    <property type="match status" value="1"/>
</dbReference>
<dbReference type="CDD" id="cd03441">
    <property type="entry name" value="R_hydratase_like"/>
    <property type="match status" value="1"/>
</dbReference>
<dbReference type="EMBL" id="JPMI01000005">
    <property type="protein sequence ID" value="KFA94698.1"/>
    <property type="molecule type" value="Genomic_DNA"/>
</dbReference>
<dbReference type="PIRSF" id="PIRSF018072">
    <property type="entry name" value="UCP018072"/>
    <property type="match status" value="1"/>
</dbReference>
<dbReference type="SUPFAM" id="SSF54637">
    <property type="entry name" value="Thioesterase/thiol ester dehydrase-isomerase"/>
    <property type="match status" value="1"/>
</dbReference>
<dbReference type="InterPro" id="IPR016709">
    <property type="entry name" value="HadA-like"/>
</dbReference>
<dbReference type="AlphaFoldDB" id="A0A084T1W3"/>
<evidence type="ECO:0000313" key="2">
    <source>
        <dbReference type="EMBL" id="KFA94698.1"/>
    </source>
</evidence>
<dbReference type="RefSeq" id="WP_043388894.1">
    <property type="nucleotide sequence ID" value="NZ_JPMI01000005.1"/>
</dbReference>
<name>A0A084T1W3_9BACT</name>
<proteinExistence type="predicted"/>
<organism evidence="2 3">
    <name type="scientific">Archangium violaceum Cb vi76</name>
    <dbReference type="NCBI Taxonomy" id="1406225"/>
    <lineage>
        <taxon>Bacteria</taxon>
        <taxon>Pseudomonadati</taxon>
        <taxon>Myxococcota</taxon>
        <taxon>Myxococcia</taxon>
        <taxon>Myxococcales</taxon>
        <taxon>Cystobacterineae</taxon>
        <taxon>Archangiaceae</taxon>
        <taxon>Archangium</taxon>
    </lineage>
</organism>
<dbReference type="Pfam" id="PF13452">
    <property type="entry name" value="FAS1_DH_region"/>
    <property type="match status" value="1"/>
</dbReference>
<sequence>MLDKNAIGRASPPFLNEVEKGAIRRFAESLGDYNPIYYDEEYARASGYPTVVAPPTFPASFSSAADLRELLGVGIKSLLHAEQSFEYERPIFAGDRIFVATRVSDVLERTGPAGKMDVAVIEDEGRDEEGNLVFRARRTLIVRAAKENP</sequence>
<dbReference type="Proteomes" id="UP000028547">
    <property type="component" value="Unassembled WGS sequence"/>
</dbReference>
<gene>
    <name evidence="2" type="ORF">Q664_01330</name>
</gene>
<evidence type="ECO:0000259" key="1">
    <source>
        <dbReference type="Pfam" id="PF13452"/>
    </source>
</evidence>
<comment type="caution">
    <text evidence="2">The sequence shown here is derived from an EMBL/GenBank/DDBJ whole genome shotgun (WGS) entry which is preliminary data.</text>
</comment>
<protein>
    <submittedName>
        <fullName evidence="2">Dehydratase</fullName>
    </submittedName>
</protein>
<feature type="domain" description="FAS1-like dehydratase" evidence="1">
    <location>
        <begin position="6"/>
        <end position="134"/>
    </location>
</feature>
<evidence type="ECO:0000313" key="3">
    <source>
        <dbReference type="Proteomes" id="UP000028547"/>
    </source>
</evidence>
<dbReference type="InterPro" id="IPR039569">
    <property type="entry name" value="FAS1-like_DH_region"/>
</dbReference>
<dbReference type="InterPro" id="IPR029069">
    <property type="entry name" value="HotDog_dom_sf"/>
</dbReference>
<reference evidence="2 3" key="1">
    <citation type="submission" date="2014-07" db="EMBL/GenBank/DDBJ databases">
        <title>Draft Genome Sequence of Gephyronic Acid Producer, Cystobacter violaceus Strain Cb vi76.</title>
        <authorList>
            <person name="Stevens D.C."/>
            <person name="Young J."/>
            <person name="Carmichael R."/>
            <person name="Tan J."/>
            <person name="Taylor R.E."/>
        </authorList>
    </citation>
    <scope>NUCLEOTIDE SEQUENCE [LARGE SCALE GENOMIC DNA]</scope>
    <source>
        <strain evidence="2 3">Cb vi76</strain>
    </source>
</reference>